<evidence type="ECO:0008006" key="3">
    <source>
        <dbReference type="Google" id="ProtNLM"/>
    </source>
</evidence>
<evidence type="ECO:0000313" key="1">
    <source>
        <dbReference type="EMBL" id="QDT75199.1"/>
    </source>
</evidence>
<accession>A0A517U3J7</accession>
<dbReference type="KEGG" id="llh:I41_44090"/>
<protein>
    <recommendedName>
        <fullName evidence="3">Integrase DNA-binding domain-containing protein</fullName>
    </recommendedName>
</protein>
<gene>
    <name evidence="1" type="ORF">I41_44090</name>
</gene>
<dbReference type="Proteomes" id="UP000317909">
    <property type="component" value="Chromosome"/>
</dbReference>
<keyword evidence="2" id="KW-1185">Reference proteome</keyword>
<dbReference type="EMBL" id="CP036339">
    <property type="protein sequence ID" value="QDT75199.1"/>
    <property type="molecule type" value="Genomic_DNA"/>
</dbReference>
<proteinExistence type="predicted"/>
<evidence type="ECO:0000313" key="2">
    <source>
        <dbReference type="Proteomes" id="UP000317909"/>
    </source>
</evidence>
<organism evidence="1 2">
    <name type="scientific">Lacipirellula limnantheis</name>
    <dbReference type="NCBI Taxonomy" id="2528024"/>
    <lineage>
        <taxon>Bacteria</taxon>
        <taxon>Pseudomonadati</taxon>
        <taxon>Planctomycetota</taxon>
        <taxon>Planctomycetia</taxon>
        <taxon>Pirellulales</taxon>
        <taxon>Lacipirellulaceae</taxon>
        <taxon>Lacipirellula</taxon>
    </lineage>
</organism>
<dbReference type="AlphaFoldDB" id="A0A517U3J7"/>
<reference evidence="1 2" key="1">
    <citation type="submission" date="2019-02" db="EMBL/GenBank/DDBJ databases">
        <title>Deep-cultivation of Planctomycetes and their phenomic and genomic characterization uncovers novel biology.</title>
        <authorList>
            <person name="Wiegand S."/>
            <person name="Jogler M."/>
            <person name="Boedeker C."/>
            <person name="Pinto D."/>
            <person name="Vollmers J."/>
            <person name="Rivas-Marin E."/>
            <person name="Kohn T."/>
            <person name="Peeters S.H."/>
            <person name="Heuer A."/>
            <person name="Rast P."/>
            <person name="Oberbeckmann S."/>
            <person name="Bunk B."/>
            <person name="Jeske O."/>
            <person name="Meyerdierks A."/>
            <person name="Storesund J.E."/>
            <person name="Kallscheuer N."/>
            <person name="Luecker S."/>
            <person name="Lage O.M."/>
            <person name="Pohl T."/>
            <person name="Merkel B.J."/>
            <person name="Hornburger P."/>
            <person name="Mueller R.-W."/>
            <person name="Bruemmer F."/>
            <person name="Labrenz M."/>
            <person name="Spormann A.M."/>
            <person name="Op den Camp H."/>
            <person name="Overmann J."/>
            <person name="Amann R."/>
            <person name="Jetten M.S.M."/>
            <person name="Mascher T."/>
            <person name="Medema M.H."/>
            <person name="Devos D.P."/>
            <person name="Kaster A.-K."/>
            <person name="Ovreas L."/>
            <person name="Rohde M."/>
            <person name="Galperin M.Y."/>
            <person name="Jogler C."/>
        </authorList>
    </citation>
    <scope>NUCLEOTIDE SEQUENCE [LARGE SCALE GENOMIC DNA]</scope>
    <source>
        <strain evidence="1 2">I41</strain>
    </source>
</reference>
<name>A0A517U3J7_9BACT</name>
<sequence length="70" mass="8001">MVRNENEKYELVGEVVSIYRRAGSKKWYAYLRIDGRPMRRSLGTEHAGKARKLAFGARKPYLGRQPCGAS</sequence>